<protein>
    <submittedName>
        <fullName evidence="10">Type II transport protein GspH</fullName>
    </submittedName>
</protein>
<dbReference type="Pfam" id="PF12019">
    <property type="entry name" value="GspH"/>
    <property type="match status" value="1"/>
</dbReference>
<organism evidence="10 11">
    <name type="scientific">Marinomonas spartinae</name>
    <dbReference type="NCBI Taxonomy" id="1792290"/>
    <lineage>
        <taxon>Bacteria</taxon>
        <taxon>Pseudomonadati</taxon>
        <taxon>Pseudomonadota</taxon>
        <taxon>Gammaproteobacteria</taxon>
        <taxon>Oceanospirillales</taxon>
        <taxon>Oceanospirillaceae</taxon>
        <taxon>Marinomonas</taxon>
    </lineage>
</organism>
<gene>
    <name evidence="10" type="ORF">MSP8886_01949</name>
</gene>
<proteinExistence type="predicted"/>
<evidence type="ECO:0000256" key="4">
    <source>
        <dbReference type="ARBA" id="ARBA00022519"/>
    </source>
</evidence>
<dbReference type="NCBIfam" id="TIGR02532">
    <property type="entry name" value="IV_pilin_GFxxxE"/>
    <property type="match status" value="1"/>
</dbReference>
<dbReference type="Gene3D" id="3.55.40.10">
    <property type="entry name" value="minor pseudopilin epsh domain"/>
    <property type="match status" value="1"/>
</dbReference>
<evidence type="ECO:0000313" key="11">
    <source>
        <dbReference type="Proteomes" id="UP000092544"/>
    </source>
</evidence>
<name>A0A1A8TFC0_9GAMM</name>
<dbReference type="RefSeq" id="WP_067015622.1">
    <property type="nucleotide sequence ID" value="NZ_FLOB01000003.1"/>
</dbReference>
<reference evidence="10 11" key="1">
    <citation type="submission" date="2016-06" db="EMBL/GenBank/DDBJ databases">
        <authorList>
            <person name="Kjaerup R.B."/>
            <person name="Dalgaard T.S."/>
            <person name="Juul-Madsen H.R."/>
        </authorList>
    </citation>
    <scope>NUCLEOTIDE SEQUENCE [LARGE SCALE GENOMIC DNA]</scope>
    <source>
        <strain evidence="10 11">CECT 8886</strain>
    </source>
</reference>
<evidence type="ECO:0000256" key="7">
    <source>
        <dbReference type="ARBA" id="ARBA00023136"/>
    </source>
</evidence>
<comment type="subcellular location">
    <subcellularLocation>
        <location evidence="1">Cell inner membrane</location>
        <topology evidence="1">Single-pass membrane protein</topology>
    </subcellularLocation>
</comment>
<feature type="transmembrane region" description="Helical" evidence="8">
    <location>
        <begin position="12"/>
        <end position="35"/>
    </location>
</feature>
<dbReference type="EMBL" id="FLOB01000003">
    <property type="protein sequence ID" value="SBS30851.1"/>
    <property type="molecule type" value="Genomic_DNA"/>
</dbReference>
<keyword evidence="3" id="KW-0488">Methylation</keyword>
<dbReference type="InterPro" id="IPR012902">
    <property type="entry name" value="N_methyl_site"/>
</dbReference>
<accession>A0A1A8TFC0</accession>
<evidence type="ECO:0000259" key="9">
    <source>
        <dbReference type="Pfam" id="PF12019"/>
    </source>
</evidence>
<keyword evidence="4" id="KW-0997">Cell inner membrane</keyword>
<evidence type="ECO:0000256" key="2">
    <source>
        <dbReference type="ARBA" id="ARBA00022475"/>
    </source>
</evidence>
<dbReference type="GO" id="GO:0015628">
    <property type="term" value="P:protein secretion by the type II secretion system"/>
    <property type="evidence" value="ECO:0007669"/>
    <property type="project" value="InterPro"/>
</dbReference>
<evidence type="ECO:0000256" key="8">
    <source>
        <dbReference type="SAM" id="Phobius"/>
    </source>
</evidence>
<dbReference type="Proteomes" id="UP000092544">
    <property type="component" value="Unassembled WGS sequence"/>
</dbReference>
<sequence length="168" mass="19285">MYQPHQHGFAFIEVLCVLAILSILSFFGATHFFVYQKEHQDRQMLQDDMDSLSEALLEARQMAIKSGAMSFVCGGEDCSGIWSSGFEVRQREGYAKEYRRVQFDHDVSVHWQGFPSNKSRIEFLPNGLSSYQNGTFVFCLGRWTANIVLNQSGRFYRSKVRRTGESCV</sequence>
<keyword evidence="2" id="KW-1003">Cell membrane</keyword>
<dbReference type="InterPro" id="IPR022346">
    <property type="entry name" value="T2SS_GspH"/>
</dbReference>
<evidence type="ECO:0000313" key="10">
    <source>
        <dbReference type="EMBL" id="SBS30851.1"/>
    </source>
</evidence>
<evidence type="ECO:0000256" key="1">
    <source>
        <dbReference type="ARBA" id="ARBA00004377"/>
    </source>
</evidence>
<dbReference type="AlphaFoldDB" id="A0A1A8TFC0"/>
<evidence type="ECO:0000256" key="5">
    <source>
        <dbReference type="ARBA" id="ARBA00022692"/>
    </source>
</evidence>
<dbReference type="Pfam" id="PF07963">
    <property type="entry name" value="N_methyl"/>
    <property type="match status" value="1"/>
</dbReference>
<feature type="domain" description="General secretion pathway GspH" evidence="9">
    <location>
        <begin position="50"/>
        <end position="153"/>
    </location>
</feature>
<keyword evidence="6 8" id="KW-1133">Transmembrane helix</keyword>
<dbReference type="GO" id="GO:0015627">
    <property type="term" value="C:type II protein secretion system complex"/>
    <property type="evidence" value="ECO:0007669"/>
    <property type="project" value="InterPro"/>
</dbReference>
<dbReference type="STRING" id="1792290.MSP8886_01949"/>
<keyword evidence="5 8" id="KW-0812">Transmembrane</keyword>
<evidence type="ECO:0000256" key="6">
    <source>
        <dbReference type="ARBA" id="ARBA00022989"/>
    </source>
</evidence>
<keyword evidence="7 8" id="KW-0472">Membrane</keyword>
<evidence type="ECO:0000256" key="3">
    <source>
        <dbReference type="ARBA" id="ARBA00022481"/>
    </source>
</evidence>
<dbReference type="GO" id="GO:0005886">
    <property type="term" value="C:plasma membrane"/>
    <property type="evidence" value="ECO:0007669"/>
    <property type="project" value="UniProtKB-SubCell"/>
</dbReference>
<keyword evidence="11" id="KW-1185">Reference proteome</keyword>
<dbReference type="OrthoDB" id="6078078at2"/>